<keyword evidence="13" id="KW-1185">Reference proteome</keyword>
<dbReference type="PANTHER" id="PTHR35809">
    <property type="entry name" value="ARCHAETIDYLSERINE DECARBOXYLASE PROENZYME-RELATED"/>
    <property type="match status" value="1"/>
</dbReference>
<evidence type="ECO:0000256" key="3">
    <source>
        <dbReference type="ARBA" id="ARBA00022793"/>
    </source>
</evidence>
<keyword evidence="10" id="KW-0670">Pyruvate</keyword>
<keyword evidence="5 11" id="KW-0472">Membrane</keyword>
<dbReference type="PANTHER" id="PTHR35809:SF1">
    <property type="entry name" value="ARCHAETIDYLSERINE DECARBOXYLASE PROENZYME-RELATED"/>
    <property type="match status" value="1"/>
</dbReference>
<dbReference type="Proteomes" id="UP001200430">
    <property type="component" value="Unassembled WGS sequence"/>
</dbReference>
<keyword evidence="1" id="KW-1003">Cell membrane</keyword>
<feature type="transmembrane region" description="Helical" evidence="11">
    <location>
        <begin position="12"/>
        <end position="43"/>
    </location>
</feature>
<protein>
    <submittedName>
        <fullName evidence="12">Phosphatidylserine decarboxylase</fullName>
        <ecNumber evidence="12">4.1.1.65</ecNumber>
    </submittedName>
</protein>
<keyword evidence="3" id="KW-0210">Decarboxylase</keyword>
<evidence type="ECO:0000256" key="7">
    <source>
        <dbReference type="ARBA" id="ARBA00023209"/>
    </source>
</evidence>
<evidence type="ECO:0000256" key="8">
    <source>
        <dbReference type="ARBA" id="ARBA00023239"/>
    </source>
</evidence>
<proteinExistence type="predicted"/>
<evidence type="ECO:0000256" key="5">
    <source>
        <dbReference type="ARBA" id="ARBA00023136"/>
    </source>
</evidence>
<dbReference type="GO" id="GO:0004609">
    <property type="term" value="F:phosphatidylserine decarboxylase activity"/>
    <property type="evidence" value="ECO:0007669"/>
    <property type="project" value="UniProtKB-EC"/>
</dbReference>
<evidence type="ECO:0000313" key="13">
    <source>
        <dbReference type="Proteomes" id="UP001200430"/>
    </source>
</evidence>
<dbReference type="EC" id="4.1.1.65" evidence="12"/>
<keyword evidence="2" id="KW-0444">Lipid biosynthesis</keyword>
<keyword evidence="4" id="KW-0443">Lipid metabolism</keyword>
<evidence type="ECO:0000256" key="11">
    <source>
        <dbReference type="SAM" id="Phobius"/>
    </source>
</evidence>
<accession>A0ABS9ENT7</accession>
<dbReference type="InterPro" id="IPR003817">
    <property type="entry name" value="PS_Dcarbxylase"/>
</dbReference>
<evidence type="ECO:0000256" key="6">
    <source>
        <dbReference type="ARBA" id="ARBA00023145"/>
    </source>
</evidence>
<organism evidence="12 13">
    <name type="scientific">Dethiosulfovibrio marinus</name>
    <dbReference type="NCBI Taxonomy" id="133532"/>
    <lineage>
        <taxon>Bacteria</taxon>
        <taxon>Thermotogati</taxon>
        <taxon>Synergistota</taxon>
        <taxon>Synergistia</taxon>
        <taxon>Synergistales</taxon>
        <taxon>Dethiosulfovibrionaceae</taxon>
        <taxon>Dethiosulfovibrio</taxon>
    </lineage>
</organism>
<evidence type="ECO:0000313" key="12">
    <source>
        <dbReference type="EMBL" id="MCF4142852.1"/>
    </source>
</evidence>
<gene>
    <name evidence="12" type="ORF">L2W38_08475</name>
</gene>
<name>A0ABS9ENT7_9BACT</name>
<keyword evidence="7" id="KW-0594">Phospholipid biosynthesis</keyword>
<comment type="caution">
    <text evidence="12">The sequence shown here is derived from an EMBL/GenBank/DDBJ whole genome shotgun (WGS) entry which is preliminary data.</text>
</comment>
<dbReference type="Pfam" id="PF02666">
    <property type="entry name" value="PS_Dcarbxylase"/>
    <property type="match status" value="1"/>
</dbReference>
<dbReference type="EMBL" id="JAKGUD010000008">
    <property type="protein sequence ID" value="MCF4142852.1"/>
    <property type="molecule type" value="Genomic_DNA"/>
</dbReference>
<sequence length="210" mass="23279">MRFAKDGYATIALAWGAVAAGMVLWVPSLILLLPVAALVLWFFRDPERVPECGPEGWVSPADGEVVEILSVNHPYTGPATKVGIFMNPLSVHVNRIPRAGTVEYMKYVPGKKWMAFADKASEDNERFYLGFHTDCGPSMVVQIAGFLARRIVSRTRRGCRYDRGQRFGMIKLGSKVDVYLPEGVQLKTSVGQKVFAGKTCIGVCRHERTD</sequence>
<evidence type="ECO:0000256" key="10">
    <source>
        <dbReference type="ARBA" id="ARBA00023317"/>
    </source>
</evidence>
<evidence type="ECO:0000256" key="9">
    <source>
        <dbReference type="ARBA" id="ARBA00023264"/>
    </source>
</evidence>
<evidence type="ECO:0000256" key="4">
    <source>
        <dbReference type="ARBA" id="ARBA00023098"/>
    </source>
</evidence>
<dbReference type="RefSeq" id="WP_236099569.1">
    <property type="nucleotide sequence ID" value="NZ_JAKGUD010000008.1"/>
</dbReference>
<evidence type="ECO:0000256" key="1">
    <source>
        <dbReference type="ARBA" id="ARBA00022475"/>
    </source>
</evidence>
<dbReference type="InterPro" id="IPR033175">
    <property type="entry name" value="PSD-A"/>
</dbReference>
<evidence type="ECO:0000256" key="2">
    <source>
        <dbReference type="ARBA" id="ARBA00022516"/>
    </source>
</evidence>
<keyword evidence="11" id="KW-1133">Transmembrane helix</keyword>
<keyword evidence="9" id="KW-1208">Phospholipid metabolism</keyword>
<keyword evidence="11" id="KW-0812">Transmembrane</keyword>
<reference evidence="12 13" key="1">
    <citation type="submission" date="2022-01" db="EMBL/GenBank/DDBJ databases">
        <title>Dethiosulfovibrio faecalis sp. nov., a novel proteolytic, non-sulfur-reducing bacterium isolated from a marine aquaculture solid waste bioreactor.</title>
        <authorList>
            <person name="Grabowski S."/>
            <person name="Apolinario E."/>
            <person name="Schneider N."/>
            <person name="Marshall C.W."/>
            <person name="Sowers K.R."/>
        </authorList>
    </citation>
    <scope>NUCLEOTIDE SEQUENCE [LARGE SCALE GENOMIC DNA]</scope>
    <source>
        <strain evidence="12 13">DSM 12537</strain>
    </source>
</reference>
<keyword evidence="6" id="KW-0865">Zymogen</keyword>
<keyword evidence="8 12" id="KW-0456">Lyase</keyword>
<dbReference type="NCBIfam" id="NF003685">
    <property type="entry name" value="PRK05305.2-5"/>
    <property type="match status" value="1"/>
</dbReference>